<evidence type="ECO:0000256" key="2">
    <source>
        <dbReference type="PROSITE-ProRule" id="PRU00169"/>
    </source>
</evidence>
<dbReference type="SMART" id="SM00448">
    <property type="entry name" value="REC"/>
    <property type="match status" value="1"/>
</dbReference>
<protein>
    <submittedName>
        <fullName evidence="6">DNA-binding response regulator</fullName>
    </submittedName>
</protein>
<dbReference type="GO" id="GO:0000156">
    <property type="term" value="F:phosphorelay response regulator activity"/>
    <property type="evidence" value="ECO:0007669"/>
    <property type="project" value="TreeGrafter"/>
</dbReference>
<accession>A0A919EM23</accession>
<name>A0A919EM23_9GAMM</name>
<gene>
    <name evidence="6" type="ORF">GCM10017161_27310</name>
</gene>
<dbReference type="Proteomes" id="UP000623842">
    <property type="component" value="Unassembled WGS sequence"/>
</dbReference>
<reference evidence="6" key="2">
    <citation type="submission" date="2020-09" db="EMBL/GenBank/DDBJ databases">
        <authorList>
            <person name="Sun Q."/>
            <person name="Kim S."/>
        </authorList>
    </citation>
    <scope>NUCLEOTIDE SEQUENCE</scope>
    <source>
        <strain evidence="6">KCTC 42731</strain>
    </source>
</reference>
<dbReference type="PANTHER" id="PTHR48111">
    <property type="entry name" value="REGULATOR OF RPOS"/>
    <property type="match status" value="1"/>
</dbReference>
<proteinExistence type="predicted"/>
<dbReference type="PROSITE" id="PS50110">
    <property type="entry name" value="RESPONSE_REGULATORY"/>
    <property type="match status" value="1"/>
</dbReference>
<evidence type="ECO:0000313" key="6">
    <source>
        <dbReference type="EMBL" id="GHF97640.1"/>
    </source>
</evidence>
<feature type="modified residue" description="4-aspartylphosphate" evidence="2">
    <location>
        <position position="51"/>
    </location>
</feature>
<dbReference type="InterPro" id="IPR036388">
    <property type="entry name" value="WH-like_DNA-bd_sf"/>
</dbReference>
<dbReference type="InterPro" id="IPR001789">
    <property type="entry name" value="Sig_transdc_resp-reg_receiver"/>
</dbReference>
<dbReference type="Pfam" id="PF00486">
    <property type="entry name" value="Trans_reg_C"/>
    <property type="match status" value="1"/>
</dbReference>
<dbReference type="CDD" id="cd17624">
    <property type="entry name" value="REC_OmpR_PmrA-like"/>
    <property type="match status" value="1"/>
</dbReference>
<dbReference type="SMART" id="SM00862">
    <property type="entry name" value="Trans_reg_C"/>
    <property type="match status" value="1"/>
</dbReference>
<dbReference type="PANTHER" id="PTHR48111:SF36">
    <property type="entry name" value="TRANSCRIPTIONAL REGULATORY PROTEIN CUTR"/>
    <property type="match status" value="1"/>
</dbReference>
<keyword evidence="1 3" id="KW-0238">DNA-binding</keyword>
<keyword evidence="2" id="KW-0597">Phosphoprotein</keyword>
<sequence>MRVLITEDNGELAAFIHEALRREGFLSDIARSVGELKLLISENQYSAVILDLGLPDGDGMDVLKMFRRDNNMVPVLVLTARGGVQDRIKGLDGGADDYLVKPFAIDELIARVKALLRRPNVLSSSKLEHSNIALDLISKTVTVDGKNIMLGKTELAILEYLLRNIGMTVSREALENNIYQNGYELTENALQVAMHRVRKKIKDSGALAEIKTIRGIGYIFK</sequence>
<organism evidence="6 7">
    <name type="scientific">Thalassotalea marina</name>
    <dbReference type="NCBI Taxonomy" id="1673741"/>
    <lineage>
        <taxon>Bacteria</taxon>
        <taxon>Pseudomonadati</taxon>
        <taxon>Pseudomonadota</taxon>
        <taxon>Gammaproteobacteria</taxon>
        <taxon>Alteromonadales</taxon>
        <taxon>Colwelliaceae</taxon>
        <taxon>Thalassotalea</taxon>
    </lineage>
</organism>
<dbReference type="EMBL" id="BNCK01000006">
    <property type="protein sequence ID" value="GHF97640.1"/>
    <property type="molecule type" value="Genomic_DNA"/>
</dbReference>
<feature type="DNA-binding region" description="OmpR/PhoB-type" evidence="3">
    <location>
        <begin position="124"/>
        <end position="221"/>
    </location>
</feature>
<feature type="domain" description="OmpR/PhoB-type" evidence="5">
    <location>
        <begin position="124"/>
        <end position="221"/>
    </location>
</feature>
<dbReference type="Gene3D" id="1.10.10.10">
    <property type="entry name" value="Winged helix-like DNA-binding domain superfamily/Winged helix DNA-binding domain"/>
    <property type="match status" value="1"/>
</dbReference>
<evidence type="ECO:0000259" key="4">
    <source>
        <dbReference type="PROSITE" id="PS50110"/>
    </source>
</evidence>
<evidence type="ECO:0000256" key="1">
    <source>
        <dbReference type="ARBA" id="ARBA00023125"/>
    </source>
</evidence>
<dbReference type="InterPro" id="IPR001867">
    <property type="entry name" value="OmpR/PhoB-type_DNA-bd"/>
</dbReference>
<dbReference type="CDD" id="cd00383">
    <property type="entry name" value="trans_reg_C"/>
    <property type="match status" value="1"/>
</dbReference>
<dbReference type="InterPro" id="IPR039420">
    <property type="entry name" value="WalR-like"/>
</dbReference>
<dbReference type="Gene3D" id="6.10.250.690">
    <property type="match status" value="1"/>
</dbReference>
<evidence type="ECO:0000256" key="3">
    <source>
        <dbReference type="PROSITE-ProRule" id="PRU01091"/>
    </source>
</evidence>
<dbReference type="Pfam" id="PF00072">
    <property type="entry name" value="Response_reg"/>
    <property type="match status" value="1"/>
</dbReference>
<dbReference type="GO" id="GO:0006355">
    <property type="term" value="P:regulation of DNA-templated transcription"/>
    <property type="evidence" value="ECO:0007669"/>
    <property type="project" value="InterPro"/>
</dbReference>
<evidence type="ECO:0000313" key="7">
    <source>
        <dbReference type="Proteomes" id="UP000623842"/>
    </source>
</evidence>
<dbReference type="GO" id="GO:0005829">
    <property type="term" value="C:cytosol"/>
    <property type="evidence" value="ECO:0007669"/>
    <property type="project" value="TreeGrafter"/>
</dbReference>
<dbReference type="GO" id="GO:0000976">
    <property type="term" value="F:transcription cis-regulatory region binding"/>
    <property type="evidence" value="ECO:0007669"/>
    <property type="project" value="TreeGrafter"/>
</dbReference>
<dbReference type="RefSeq" id="WP_189771635.1">
    <property type="nucleotide sequence ID" value="NZ_BNCK01000006.1"/>
</dbReference>
<reference evidence="6" key="1">
    <citation type="journal article" date="2014" name="Int. J. Syst. Evol. Microbiol.">
        <title>Complete genome sequence of Corynebacterium casei LMG S-19264T (=DSM 44701T), isolated from a smear-ripened cheese.</title>
        <authorList>
            <consortium name="US DOE Joint Genome Institute (JGI-PGF)"/>
            <person name="Walter F."/>
            <person name="Albersmeier A."/>
            <person name="Kalinowski J."/>
            <person name="Ruckert C."/>
        </authorList>
    </citation>
    <scope>NUCLEOTIDE SEQUENCE</scope>
    <source>
        <strain evidence="6">KCTC 42731</strain>
    </source>
</reference>
<dbReference type="SUPFAM" id="SSF52172">
    <property type="entry name" value="CheY-like"/>
    <property type="match status" value="1"/>
</dbReference>
<dbReference type="InterPro" id="IPR011006">
    <property type="entry name" value="CheY-like_superfamily"/>
</dbReference>
<feature type="domain" description="Response regulatory" evidence="4">
    <location>
        <begin position="2"/>
        <end position="116"/>
    </location>
</feature>
<dbReference type="Gene3D" id="3.40.50.2300">
    <property type="match status" value="1"/>
</dbReference>
<keyword evidence="7" id="KW-1185">Reference proteome</keyword>
<dbReference type="PROSITE" id="PS51755">
    <property type="entry name" value="OMPR_PHOB"/>
    <property type="match status" value="1"/>
</dbReference>
<comment type="caution">
    <text evidence="6">The sequence shown here is derived from an EMBL/GenBank/DDBJ whole genome shotgun (WGS) entry which is preliminary data.</text>
</comment>
<dbReference type="GO" id="GO:0032993">
    <property type="term" value="C:protein-DNA complex"/>
    <property type="evidence" value="ECO:0007669"/>
    <property type="project" value="TreeGrafter"/>
</dbReference>
<dbReference type="AlphaFoldDB" id="A0A919EM23"/>
<evidence type="ECO:0000259" key="5">
    <source>
        <dbReference type="PROSITE" id="PS51755"/>
    </source>
</evidence>